<name>A0A851F6F4_PITSO</name>
<dbReference type="GO" id="GO:0005200">
    <property type="term" value="F:structural constituent of cytoskeleton"/>
    <property type="evidence" value="ECO:0007669"/>
    <property type="project" value="InterPro"/>
</dbReference>
<feature type="non-terminal residue" evidence="6">
    <location>
        <position position="71"/>
    </location>
</feature>
<keyword evidence="3 5" id="KW-0416">Keratin</keyword>
<dbReference type="Proteomes" id="UP000633448">
    <property type="component" value="Unassembled WGS sequence"/>
</dbReference>
<protein>
    <recommendedName>
        <fullName evidence="5">Keratin</fullName>
    </recommendedName>
</protein>
<feature type="non-terminal residue" evidence="6">
    <location>
        <position position="1"/>
    </location>
</feature>
<comment type="subunit">
    <text evidence="2 5">The avian keratins (F-ker, S-ker, C-ker and B-ker) are a complex mixture of very similar polypeptides.</text>
</comment>
<evidence type="ECO:0000256" key="3">
    <source>
        <dbReference type="ARBA" id="ARBA00022744"/>
    </source>
</evidence>
<evidence type="ECO:0000313" key="6">
    <source>
        <dbReference type="EMBL" id="NWI87117.1"/>
    </source>
</evidence>
<evidence type="ECO:0000256" key="1">
    <source>
        <dbReference type="ARBA" id="ARBA00008702"/>
    </source>
</evidence>
<evidence type="ECO:0000256" key="5">
    <source>
        <dbReference type="RuleBase" id="RU364002"/>
    </source>
</evidence>
<accession>A0A851F6F4</accession>
<keyword evidence="4" id="KW-0007">Acetylation</keyword>
<dbReference type="PANTHER" id="PTHR31203:SF1">
    <property type="entry name" value="BETA-KERATIN-RELATED PROTEIN-RELATED"/>
    <property type="match status" value="1"/>
</dbReference>
<dbReference type="OrthoDB" id="9380305at2759"/>
<evidence type="ECO:0000256" key="2">
    <source>
        <dbReference type="ARBA" id="ARBA00011806"/>
    </source>
</evidence>
<reference evidence="6" key="1">
    <citation type="submission" date="2019-10" db="EMBL/GenBank/DDBJ databases">
        <title>Bird 10,000 Genomes (B10K) Project - Family phase.</title>
        <authorList>
            <person name="Zhang G."/>
        </authorList>
    </citation>
    <scope>NUCLEOTIDE SEQUENCE</scope>
    <source>
        <strain evidence="6">B10K-DU-002-53</strain>
        <tissue evidence="6">Muscle</tissue>
    </source>
</reference>
<dbReference type="GO" id="GO:0005882">
    <property type="term" value="C:intermediate filament"/>
    <property type="evidence" value="ECO:0007669"/>
    <property type="project" value="UniProtKB-KW"/>
</dbReference>
<keyword evidence="7" id="KW-1185">Reference proteome</keyword>
<comment type="similarity">
    <text evidence="1 5">Belongs to the avian keratin family.</text>
</comment>
<proteinExistence type="inferred from homology"/>
<dbReference type="EMBL" id="WEKX01006011">
    <property type="protein sequence ID" value="NWI87117.1"/>
    <property type="molecule type" value="Genomic_DNA"/>
</dbReference>
<evidence type="ECO:0000256" key="4">
    <source>
        <dbReference type="ARBA" id="ARBA00022990"/>
    </source>
</evidence>
<organism evidence="6 7">
    <name type="scientific">Pitta sordida</name>
    <name type="common">Hooded pitta</name>
    <dbReference type="NCBI Taxonomy" id="9163"/>
    <lineage>
        <taxon>Eukaryota</taxon>
        <taxon>Metazoa</taxon>
        <taxon>Chordata</taxon>
        <taxon>Craniata</taxon>
        <taxon>Vertebrata</taxon>
        <taxon>Euteleostomi</taxon>
        <taxon>Archelosauria</taxon>
        <taxon>Archosauria</taxon>
        <taxon>Dinosauria</taxon>
        <taxon>Saurischia</taxon>
        <taxon>Theropoda</taxon>
        <taxon>Coelurosauria</taxon>
        <taxon>Aves</taxon>
        <taxon>Neognathae</taxon>
        <taxon>Neoaves</taxon>
        <taxon>Telluraves</taxon>
        <taxon>Australaves</taxon>
        <taxon>Passeriformes</taxon>
        <taxon>Pittidae</taxon>
        <taxon>Pitta</taxon>
    </lineage>
</organism>
<dbReference type="Pfam" id="PF02422">
    <property type="entry name" value="Keratin"/>
    <property type="match status" value="1"/>
</dbReference>
<sequence>VTCPQPCVDACVEPCVTSCRDSTAVVYPPPVVITFPGPILSSCPQQSIVDSSVPIPVGGYRGSGGMGGSYG</sequence>
<evidence type="ECO:0000313" key="7">
    <source>
        <dbReference type="Proteomes" id="UP000633448"/>
    </source>
</evidence>
<gene>
    <name evidence="6" type="primary">Bkj_5</name>
    <name evidence="6" type="ORF">PITSOR_R13153</name>
</gene>
<dbReference type="InterPro" id="IPR003461">
    <property type="entry name" value="Keratin"/>
</dbReference>
<dbReference type="PANTHER" id="PTHR31203">
    <property type="entry name" value="BETA-KERATIN-RELATED PROTEIN-RELATED"/>
    <property type="match status" value="1"/>
</dbReference>
<comment type="caution">
    <text evidence="6">The sequence shown here is derived from an EMBL/GenBank/DDBJ whole genome shotgun (WGS) entry which is preliminary data.</text>
</comment>
<dbReference type="AlphaFoldDB" id="A0A851F6F4"/>